<comment type="caution">
    <text evidence="2">The sequence shown here is derived from an EMBL/GenBank/DDBJ whole genome shotgun (WGS) entry which is preliminary data.</text>
</comment>
<proteinExistence type="predicted"/>
<protein>
    <submittedName>
        <fullName evidence="2">Uncharacterized protein</fullName>
    </submittedName>
</protein>
<dbReference type="AlphaFoldDB" id="K0V7D8"/>
<name>K0V7D8_MYCVA</name>
<dbReference type="EMBL" id="ALQA01000013">
    <property type="protein sequence ID" value="EJZ10753.1"/>
    <property type="molecule type" value="Genomic_DNA"/>
</dbReference>
<dbReference type="PATRIC" id="fig|1194972.3.peg.1718"/>
<sequence>MWEVDAVERWPRRGSLAADSADRVSLHNKINRVMTAPSDGVHRAASRDLQLPDVGLPEPG</sequence>
<evidence type="ECO:0000313" key="2">
    <source>
        <dbReference type="EMBL" id="EJZ10753.1"/>
    </source>
</evidence>
<dbReference type="HOGENOM" id="CLU_2936744_0_0_11"/>
<dbReference type="Proteomes" id="UP000006072">
    <property type="component" value="Unassembled WGS sequence"/>
</dbReference>
<reference evidence="2 3" key="1">
    <citation type="journal article" date="2012" name="J. Bacteriol.">
        <title>Complete Genome Sequence of Mycobacterium vaccae Type Strain ATCC 25954.</title>
        <authorList>
            <person name="Ho Y.S."/>
            <person name="Adroub S.A."/>
            <person name="Abadi M."/>
            <person name="Al Alwan B."/>
            <person name="Alkhateeb R."/>
            <person name="Gao G."/>
            <person name="Ragab A."/>
            <person name="Ali S."/>
            <person name="van Soolingen D."/>
            <person name="Bitter W."/>
            <person name="Pain A."/>
            <person name="Abdallah A.M."/>
        </authorList>
    </citation>
    <scope>NUCLEOTIDE SEQUENCE [LARGE SCALE GENOMIC DNA]</scope>
    <source>
        <strain evidence="2 3">ATCC 25954</strain>
    </source>
</reference>
<accession>K0V7D8</accession>
<evidence type="ECO:0000256" key="1">
    <source>
        <dbReference type="SAM" id="MobiDB-lite"/>
    </source>
</evidence>
<keyword evidence="3" id="KW-1185">Reference proteome</keyword>
<evidence type="ECO:0000313" key="3">
    <source>
        <dbReference type="Proteomes" id="UP000006072"/>
    </source>
</evidence>
<gene>
    <name evidence="2" type="ORF">MVAC_08539</name>
</gene>
<feature type="region of interest" description="Disordered" evidence="1">
    <location>
        <begin position="37"/>
        <end position="60"/>
    </location>
</feature>
<organism evidence="2 3">
    <name type="scientific">Mycolicibacterium vaccae ATCC 25954</name>
    <dbReference type="NCBI Taxonomy" id="1194972"/>
    <lineage>
        <taxon>Bacteria</taxon>
        <taxon>Bacillati</taxon>
        <taxon>Actinomycetota</taxon>
        <taxon>Actinomycetes</taxon>
        <taxon>Mycobacteriales</taxon>
        <taxon>Mycobacteriaceae</taxon>
        <taxon>Mycolicibacterium</taxon>
    </lineage>
</organism>